<dbReference type="EMBL" id="FOTI01000023">
    <property type="protein sequence ID" value="SFL66513.1"/>
    <property type="molecule type" value="Genomic_DNA"/>
</dbReference>
<dbReference type="InterPro" id="IPR000847">
    <property type="entry name" value="LysR_HTH_N"/>
</dbReference>
<sequence length="307" mass="35621">MNLNQLEYFSVLAKTQHYTKAAKILHITQPSLSNAISKLEDELGTKLFVKTGRSVKLSKMGEEFVDYIDNSLEEIDLGIKRLEDLKNNAYQKIRISFLYTLSSDFIPQMISDFLESRNEKNFRFQLSESTTIARECTTEMIEGLKNDRFEAIFVNRIDEKDSELQFTKITEQNYVAIVNKNSFLAEYDTLDLRDTKEVPFIQYSSKFGTRDEITSLFKQVDVEPKVYAQIEDEMSILALVKAGVGYTITPMKKIYNNIDEKILPISNPANTRDIYIGYKKNSCKSPFFKKFIDFIENEFELNYEVGE</sequence>
<proteinExistence type="inferred from homology"/>
<dbReference type="OrthoDB" id="1652954at2"/>
<dbReference type="PANTHER" id="PTHR30126:SF39">
    <property type="entry name" value="HTH-TYPE TRANSCRIPTIONAL REGULATOR CYSL"/>
    <property type="match status" value="1"/>
</dbReference>
<dbReference type="Gene3D" id="3.40.190.290">
    <property type="match status" value="1"/>
</dbReference>
<dbReference type="AlphaFoldDB" id="A0A1I4JJY6"/>
<keyword evidence="7" id="KW-1185">Reference proteome</keyword>
<keyword evidence="3 6" id="KW-0238">DNA-binding</keyword>
<dbReference type="SUPFAM" id="SSF53850">
    <property type="entry name" value="Periplasmic binding protein-like II"/>
    <property type="match status" value="1"/>
</dbReference>
<organism evidence="6 7">
    <name type="scientific">Halanaerobium salsuginis</name>
    <dbReference type="NCBI Taxonomy" id="29563"/>
    <lineage>
        <taxon>Bacteria</taxon>
        <taxon>Bacillati</taxon>
        <taxon>Bacillota</taxon>
        <taxon>Clostridia</taxon>
        <taxon>Halanaerobiales</taxon>
        <taxon>Halanaerobiaceae</taxon>
        <taxon>Halanaerobium</taxon>
    </lineage>
</organism>
<dbReference type="InterPro" id="IPR036390">
    <property type="entry name" value="WH_DNA-bd_sf"/>
</dbReference>
<dbReference type="FunFam" id="1.10.10.10:FF:000001">
    <property type="entry name" value="LysR family transcriptional regulator"/>
    <property type="match status" value="1"/>
</dbReference>
<evidence type="ECO:0000256" key="3">
    <source>
        <dbReference type="ARBA" id="ARBA00023125"/>
    </source>
</evidence>
<dbReference type="PANTHER" id="PTHR30126">
    <property type="entry name" value="HTH-TYPE TRANSCRIPTIONAL REGULATOR"/>
    <property type="match status" value="1"/>
</dbReference>
<dbReference type="InterPro" id="IPR036388">
    <property type="entry name" value="WH-like_DNA-bd_sf"/>
</dbReference>
<evidence type="ECO:0000256" key="2">
    <source>
        <dbReference type="ARBA" id="ARBA00023015"/>
    </source>
</evidence>
<dbReference type="PROSITE" id="PS50931">
    <property type="entry name" value="HTH_LYSR"/>
    <property type="match status" value="1"/>
</dbReference>
<dbReference type="SUPFAM" id="SSF46785">
    <property type="entry name" value="Winged helix' DNA-binding domain"/>
    <property type="match status" value="1"/>
</dbReference>
<dbReference type="Gene3D" id="1.10.10.10">
    <property type="entry name" value="Winged helix-like DNA-binding domain superfamily/Winged helix DNA-binding domain"/>
    <property type="match status" value="1"/>
</dbReference>
<accession>A0A1I4JJY6</accession>
<dbReference type="GO" id="GO:0003700">
    <property type="term" value="F:DNA-binding transcription factor activity"/>
    <property type="evidence" value="ECO:0007669"/>
    <property type="project" value="InterPro"/>
</dbReference>
<dbReference type="Proteomes" id="UP000199006">
    <property type="component" value="Unassembled WGS sequence"/>
</dbReference>
<dbReference type="PRINTS" id="PR00039">
    <property type="entry name" value="HTHLYSR"/>
</dbReference>
<keyword evidence="2" id="KW-0805">Transcription regulation</keyword>
<dbReference type="InterPro" id="IPR005119">
    <property type="entry name" value="LysR_subst-bd"/>
</dbReference>
<dbReference type="Pfam" id="PF00126">
    <property type="entry name" value="HTH_1"/>
    <property type="match status" value="1"/>
</dbReference>
<dbReference type="RefSeq" id="WP_089861811.1">
    <property type="nucleotide sequence ID" value="NZ_FOTI01000023.1"/>
</dbReference>
<evidence type="ECO:0000256" key="4">
    <source>
        <dbReference type="ARBA" id="ARBA00023163"/>
    </source>
</evidence>
<gene>
    <name evidence="6" type="ORF">SAMN02983006_01719</name>
</gene>
<feature type="domain" description="HTH lysR-type" evidence="5">
    <location>
        <begin position="1"/>
        <end position="58"/>
    </location>
</feature>
<keyword evidence="4" id="KW-0804">Transcription</keyword>
<name>A0A1I4JJY6_9FIRM</name>
<evidence type="ECO:0000313" key="6">
    <source>
        <dbReference type="EMBL" id="SFL66513.1"/>
    </source>
</evidence>
<evidence type="ECO:0000313" key="7">
    <source>
        <dbReference type="Proteomes" id="UP000199006"/>
    </source>
</evidence>
<protein>
    <submittedName>
        <fullName evidence="6">DNA-binding transcriptional regulator, LysR family</fullName>
    </submittedName>
</protein>
<reference evidence="6 7" key="1">
    <citation type="submission" date="2016-10" db="EMBL/GenBank/DDBJ databases">
        <authorList>
            <person name="de Groot N.N."/>
        </authorList>
    </citation>
    <scope>NUCLEOTIDE SEQUENCE [LARGE SCALE GENOMIC DNA]</scope>
    <source>
        <strain evidence="6 7">ATCC 51327</strain>
    </source>
</reference>
<dbReference type="GO" id="GO:0000976">
    <property type="term" value="F:transcription cis-regulatory region binding"/>
    <property type="evidence" value="ECO:0007669"/>
    <property type="project" value="TreeGrafter"/>
</dbReference>
<comment type="similarity">
    <text evidence="1">Belongs to the LysR transcriptional regulatory family.</text>
</comment>
<evidence type="ECO:0000259" key="5">
    <source>
        <dbReference type="PROSITE" id="PS50931"/>
    </source>
</evidence>
<evidence type="ECO:0000256" key="1">
    <source>
        <dbReference type="ARBA" id="ARBA00009437"/>
    </source>
</evidence>
<dbReference type="STRING" id="29563.SAMN02983006_01719"/>
<dbReference type="Pfam" id="PF03466">
    <property type="entry name" value="LysR_substrate"/>
    <property type="match status" value="1"/>
</dbReference>